<protein>
    <submittedName>
        <fullName evidence="1">Bor family protein</fullName>
    </submittedName>
</protein>
<dbReference type="Pfam" id="PF06291">
    <property type="entry name" value="Lambda_Bor"/>
    <property type="match status" value="1"/>
</dbReference>
<reference evidence="1 2" key="1">
    <citation type="submission" date="2020-08" db="EMBL/GenBank/DDBJ databases">
        <title>Oceanospirillum sp. nov. isolated from marine sediment.</title>
        <authorList>
            <person name="Ji X."/>
        </authorList>
    </citation>
    <scope>NUCLEOTIDE SEQUENCE [LARGE SCALE GENOMIC DNA]</scope>
    <source>
        <strain evidence="1 2">D5</strain>
    </source>
</reference>
<dbReference type="Proteomes" id="UP000565262">
    <property type="component" value="Unassembled WGS sequence"/>
</dbReference>
<dbReference type="PROSITE" id="PS51257">
    <property type="entry name" value="PROKAR_LIPOPROTEIN"/>
    <property type="match status" value="1"/>
</dbReference>
<sequence length="105" mass="11825">MKGKEYTKGTLILILTILLGACSSVTLRTDAQDKAGNTPDFQKTYDYWWWGLKGEHSVNVREICQGRKVRQMQSVATIPNVMAAIFTLGIYQPRTARVWCEGDPS</sequence>
<dbReference type="AlphaFoldDB" id="A0A839IQK1"/>
<dbReference type="InterPro" id="IPR010438">
    <property type="entry name" value="Lambda_Bor"/>
</dbReference>
<evidence type="ECO:0000313" key="2">
    <source>
        <dbReference type="Proteomes" id="UP000565262"/>
    </source>
</evidence>
<evidence type="ECO:0000313" key="1">
    <source>
        <dbReference type="EMBL" id="MBB1486812.1"/>
    </source>
</evidence>
<comment type="caution">
    <text evidence="1">The sequence shown here is derived from an EMBL/GenBank/DDBJ whole genome shotgun (WGS) entry which is preliminary data.</text>
</comment>
<dbReference type="EMBL" id="JACJFM010000009">
    <property type="protein sequence ID" value="MBB1486812.1"/>
    <property type="molecule type" value="Genomic_DNA"/>
</dbReference>
<gene>
    <name evidence="1" type="ORF">H4O21_09340</name>
</gene>
<keyword evidence="2" id="KW-1185">Reference proteome</keyword>
<dbReference type="RefSeq" id="WP_182808589.1">
    <property type="nucleotide sequence ID" value="NZ_JACJFM010000009.1"/>
</dbReference>
<name>A0A839IQK1_9GAMM</name>
<accession>A0A839IQK1</accession>
<proteinExistence type="predicted"/>
<organism evidence="1 2">
    <name type="scientific">Oceanospirillum sediminis</name>
    <dbReference type="NCBI Taxonomy" id="2760088"/>
    <lineage>
        <taxon>Bacteria</taxon>
        <taxon>Pseudomonadati</taxon>
        <taxon>Pseudomonadota</taxon>
        <taxon>Gammaproteobacteria</taxon>
        <taxon>Oceanospirillales</taxon>
        <taxon>Oceanospirillaceae</taxon>
        <taxon>Oceanospirillum</taxon>
    </lineage>
</organism>